<dbReference type="Proteomes" id="UP000327118">
    <property type="component" value="Unassembled WGS sequence"/>
</dbReference>
<feature type="compositionally biased region" description="Basic and acidic residues" evidence="1">
    <location>
        <begin position="134"/>
        <end position="144"/>
    </location>
</feature>
<evidence type="ECO:0000256" key="1">
    <source>
        <dbReference type="SAM" id="MobiDB-lite"/>
    </source>
</evidence>
<reference evidence="4" key="1">
    <citation type="submission" date="2019-04" db="EMBL/GenBank/DDBJ databases">
        <title>Friends and foes A comparative genomics studyof 23 Aspergillus species from section Flavi.</title>
        <authorList>
            <consortium name="DOE Joint Genome Institute"/>
            <person name="Kjaerbolling I."/>
            <person name="Vesth T."/>
            <person name="Frisvad J.C."/>
            <person name="Nybo J.L."/>
            <person name="Theobald S."/>
            <person name="Kildgaard S."/>
            <person name="Isbrandt T."/>
            <person name="Kuo A."/>
            <person name="Sato A."/>
            <person name="Lyhne E.K."/>
            <person name="Kogle M.E."/>
            <person name="Wiebenga A."/>
            <person name="Kun R.S."/>
            <person name="Lubbers R.J."/>
            <person name="Makela M.R."/>
            <person name="Barry K."/>
            <person name="Chovatia M."/>
            <person name="Clum A."/>
            <person name="Daum C."/>
            <person name="Haridas S."/>
            <person name="He G."/>
            <person name="LaButti K."/>
            <person name="Lipzen A."/>
            <person name="Mondo S."/>
            <person name="Riley R."/>
            <person name="Salamov A."/>
            <person name="Simmons B.A."/>
            <person name="Magnuson J.K."/>
            <person name="Henrissat B."/>
            <person name="Mortensen U.H."/>
            <person name="Larsen T.O."/>
            <person name="Devries R.P."/>
            <person name="Grigoriev I.V."/>
            <person name="Machida M."/>
            <person name="Baker S.E."/>
            <person name="Andersen M.R."/>
        </authorList>
    </citation>
    <scope>NUCLEOTIDE SEQUENCE [LARGE SCALE GENOMIC DNA]</scope>
    <source>
        <strain evidence="4">CBS 553.77</strain>
    </source>
</reference>
<feature type="chain" id="PRO_5024869073" description="WAP domain-containing protein" evidence="2">
    <location>
        <begin position="24"/>
        <end position="195"/>
    </location>
</feature>
<proteinExistence type="predicted"/>
<dbReference type="OrthoDB" id="4473401at2759"/>
<keyword evidence="4" id="KW-1185">Reference proteome</keyword>
<evidence type="ECO:0008006" key="5">
    <source>
        <dbReference type="Google" id="ProtNLM"/>
    </source>
</evidence>
<evidence type="ECO:0000256" key="2">
    <source>
        <dbReference type="SAM" id="SignalP"/>
    </source>
</evidence>
<gene>
    <name evidence="3" type="ORF">BDV28DRAFT_146434</name>
</gene>
<keyword evidence="2" id="KW-0732">Signal</keyword>
<organism evidence="3 4">
    <name type="scientific">Aspergillus coremiiformis</name>
    <dbReference type="NCBI Taxonomy" id="138285"/>
    <lineage>
        <taxon>Eukaryota</taxon>
        <taxon>Fungi</taxon>
        <taxon>Dikarya</taxon>
        <taxon>Ascomycota</taxon>
        <taxon>Pezizomycotina</taxon>
        <taxon>Eurotiomycetes</taxon>
        <taxon>Eurotiomycetidae</taxon>
        <taxon>Eurotiales</taxon>
        <taxon>Aspergillaceae</taxon>
        <taxon>Aspergillus</taxon>
        <taxon>Aspergillus subgen. Circumdati</taxon>
    </lineage>
</organism>
<feature type="region of interest" description="Disordered" evidence="1">
    <location>
        <begin position="106"/>
        <end position="149"/>
    </location>
</feature>
<protein>
    <recommendedName>
        <fullName evidence="5">WAP domain-containing protein</fullName>
    </recommendedName>
</protein>
<accession>A0A5N6ZD88</accession>
<evidence type="ECO:0000313" key="3">
    <source>
        <dbReference type="EMBL" id="KAE8355143.1"/>
    </source>
</evidence>
<evidence type="ECO:0000313" key="4">
    <source>
        <dbReference type="Proteomes" id="UP000327118"/>
    </source>
</evidence>
<name>A0A5N6ZD88_9EURO</name>
<dbReference type="EMBL" id="ML739058">
    <property type="protein sequence ID" value="KAE8355143.1"/>
    <property type="molecule type" value="Genomic_DNA"/>
</dbReference>
<sequence length="195" mass="21824">MKFLTALLLLYAALVASIPTTDSNGLATRESTDTLPPNCRWDWDCPRENLCCKGHCTRTGDCRHSSQKREAITPRDQCNWTSDCRPGDLCCSGRCQSVYDCRRAPPKQPPTEPADDQVAKSAADTKLDKRHYRSREDQPDKPAEPDNTVKTGQACKHAYDCGVTGEHQWACCNGECLKWYPGSTPWIRPKCVSKT</sequence>
<feature type="signal peptide" evidence="2">
    <location>
        <begin position="1"/>
        <end position="23"/>
    </location>
</feature>
<dbReference type="AlphaFoldDB" id="A0A5N6ZD88"/>